<protein>
    <recommendedName>
        <fullName evidence="3">CotH protein</fullName>
    </recommendedName>
</protein>
<dbReference type="Proteomes" id="UP000018209">
    <property type="component" value="Unassembled WGS sequence"/>
</dbReference>
<organism evidence="1 2">
    <name type="scientific">Gluconobacter thailandicus NBRC 3257</name>
    <dbReference type="NCBI Taxonomy" id="1381097"/>
    <lineage>
        <taxon>Bacteria</taxon>
        <taxon>Pseudomonadati</taxon>
        <taxon>Pseudomonadota</taxon>
        <taxon>Alphaproteobacteria</taxon>
        <taxon>Acetobacterales</taxon>
        <taxon>Acetobacteraceae</taxon>
        <taxon>Gluconobacter</taxon>
    </lineage>
</organism>
<accession>A0ABQ0IW86</accession>
<name>A0ABQ0IW86_GLUTH</name>
<keyword evidence="2" id="KW-1185">Reference proteome</keyword>
<sequence length="430" mass="47786">MAASLPIDNAIWSLRASETYVPLPFPDRVVIVAASVPTDSDGVACSFSLMRGDSVLYANDSGKCTVGLQGQTSASASKHNFKIKVKNASKNKVALRFDTWDENTSFTMKAYGSIPGNLTAFDRSMIREAVCLELWRQIRRSDPNNPGHIAPWYARLNKTTTQFQQPQFSCDCHALSVYFQLPTDSAPQFYGCYVLRSDNTNATYLIDDSNPQHYLLQPQHGGGDLWTNKRALGTAVWEFSSPANPDVAVPGRLLDWFASIQNGTGSWSDYAQYLGLGSWLDYLIHIEAVGSFDSTTNNIMLKSYTGTEASGLWEVDSYDLDESLGVKWNAPNGVDPDVTGWASDGANVFQQMRGVFLPQIQARYAYLRRTGVLSSGTMAGLIRRYATFRVADLEQDWALYGTNAIASYRYVQDWFEGRLAWLDAQWGYAA</sequence>
<comment type="caution">
    <text evidence="1">The sequence shown here is derived from an EMBL/GenBank/DDBJ whole genome shotgun (WGS) entry which is preliminary data.</text>
</comment>
<gene>
    <name evidence="1" type="ORF">NBRC3257_1467</name>
</gene>
<proteinExistence type="predicted"/>
<dbReference type="InterPro" id="IPR014867">
    <property type="entry name" value="Spore_coat_CotH_CotH2/3/7"/>
</dbReference>
<dbReference type="RefSeq" id="WP_007283049.1">
    <property type="nucleotide sequence ID" value="NZ_BASM01000016.1"/>
</dbReference>
<evidence type="ECO:0000313" key="1">
    <source>
        <dbReference type="EMBL" id="GAD26468.1"/>
    </source>
</evidence>
<dbReference type="Pfam" id="PF08757">
    <property type="entry name" value="CotH"/>
    <property type="match status" value="1"/>
</dbReference>
<reference evidence="1 2" key="1">
    <citation type="submission" date="2013-08" db="EMBL/GenBank/DDBJ databases">
        <title>Gluconobacter thailandicus NBRC 3257 whole genome sequence.</title>
        <authorList>
            <person name="Matsutani M."/>
            <person name="Yakushi T."/>
            <person name="Matsushita K."/>
        </authorList>
    </citation>
    <scope>NUCLEOTIDE SEQUENCE [LARGE SCALE GENOMIC DNA]</scope>
    <source>
        <strain evidence="1 2">NBRC 3257</strain>
    </source>
</reference>
<evidence type="ECO:0008006" key="3">
    <source>
        <dbReference type="Google" id="ProtNLM"/>
    </source>
</evidence>
<evidence type="ECO:0000313" key="2">
    <source>
        <dbReference type="Proteomes" id="UP000018209"/>
    </source>
</evidence>
<dbReference type="EMBL" id="BASM01000016">
    <property type="protein sequence ID" value="GAD26468.1"/>
    <property type="molecule type" value="Genomic_DNA"/>
</dbReference>